<dbReference type="RefSeq" id="WP_249302134.1">
    <property type="nucleotide sequence ID" value="NZ_JACRSW010000001.1"/>
</dbReference>
<keyword evidence="4" id="KW-1185">Reference proteome</keyword>
<feature type="region of interest" description="Disordered" evidence="1">
    <location>
        <begin position="96"/>
        <end position="169"/>
    </location>
</feature>
<proteinExistence type="predicted"/>
<evidence type="ECO:0000313" key="4">
    <source>
        <dbReference type="Proteomes" id="UP000637513"/>
    </source>
</evidence>
<gene>
    <name evidence="3" type="ORF">H8700_00385</name>
</gene>
<keyword evidence="2" id="KW-1133">Transmembrane helix</keyword>
<sequence>MGTILSVLGSVIVKILLFLLFLFLFVLVLAGCILWVPVRYCFYGNYGEEKVLQGKASWLLHLVHAQIRYEEEWNISLRILGIDIIALLKKRTDKKAAQKAKKRKRQEKKAKKIKQPKESLQEKERSGEIQRQTESKEDLTIAQISDRTDQKISKESETSEQKESEETGKKKKRKISLIERIKKWIQTIKNVITLIRKRIRQAEWLKVLWQDDNTQAFVCILKDNVLHLWRKCKPKKFEAKVCFGTGQPDTTGEILAVLAIFYVCYGSSVTIIPDFEQTRLEGWIRMKGHISVFTVLVILINIFMSKEWKQFRKDTSRWKEAF</sequence>
<protein>
    <recommendedName>
        <fullName evidence="5">DUF2953 domain-containing protein</fullName>
    </recommendedName>
</protein>
<evidence type="ECO:0000313" key="3">
    <source>
        <dbReference type="EMBL" id="MBC8556179.1"/>
    </source>
</evidence>
<accession>A0ABR7MRA1</accession>
<comment type="caution">
    <text evidence="3">The sequence shown here is derived from an EMBL/GenBank/DDBJ whole genome shotgun (WGS) entry which is preliminary data.</text>
</comment>
<dbReference type="EMBL" id="JACRSW010000001">
    <property type="protein sequence ID" value="MBC8556179.1"/>
    <property type="molecule type" value="Genomic_DNA"/>
</dbReference>
<feature type="compositionally biased region" description="Basic and acidic residues" evidence="1">
    <location>
        <begin position="115"/>
        <end position="139"/>
    </location>
</feature>
<evidence type="ECO:0000256" key="2">
    <source>
        <dbReference type="SAM" id="Phobius"/>
    </source>
</evidence>
<feature type="transmembrane region" description="Helical" evidence="2">
    <location>
        <begin position="12"/>
        <end position="36"/>
    </location>
</feature>
<keyword evidence="2" id="KW-0812">Transmembrane</keyword>
<keyword evidence="2" id="KW-0472">Membrane</keyword>
<feature type="compositionally biased region" description="Basic and acidic residues" evidence="1">
    <location>
        <begin position="146"/>
        <end position="168"/>
    </location>
</feature>
<organism evidence="3 4">
    <name type="scientific">Jutongia hominis</name>
    <dbReference type="NCBI Taxonomy" id="2763664"/>
    <lineage>
        <taxon>Bacteria</taxon>
        <taxon>Bacillati</taxon>
        <taxon>Bacillota</taxon>
        <taxon>Clostridia</taxon>
        <taxon>Lachnospirales</taxon>
        <taxon>Lachnospiraceae</taxon>
        <taxon>Jutongia</taxon>
    </lineage>
</organism>
<evidence type="ECO:0000256" key="1">
    <source>
        <dbReference type="SAM" id="MobiDB-lite"/>
    </source>
</evidence>
<evidence type="ECO:0008006" key="5">
    <source>
        <dbReference type="Google" id="ProtNLM"/>
    </source>
</evidence>
<dbReference type="Proteomes" id="UP000637513">
    <property type="component" value="Unassembled WGS sequence"/>
</dbReference>
<feature type="compositionally biased region" description="Basic residues" evidence="1">
    <location>
        <begin position="96"/>
        <end position="114"/>
    </location>
</feature>
<name>A0ABR7MRA1_9FIRM</name>
<reference evidence="3 4" key="1">
    <citation type="submission" date="2020-08" db="EMBL/GenBank/DDBJ databases">
        <title>Genome public.</title>
        <authorList>
            <person name="Liu C."/>
            <person name="Sun Q."/>
        </authorList>
    </citation>
    <scope>NUCLEOTIDE SEQUENCE [LARGE SCALE GENOMIC DNA]</scope>
    <source>
        <strain evidence="3 4">BX3</strain>
    </source>
</reference>
<feature type="transmembrane region" description="Helical" evidence="2">
    <location>
        <begin position="284"/>
        <end position="304"/>
    </location>
</feature>
<feature type="transmembrane region" description="Helical" evidence="2">
    <location>
        <begin position="254"/>
        <end position="272"/>
    </location>
</feature>